<evidence type="ECO:0000313" key="8">
    <source>
        <dbReference type="EMBL" id="GKX54149.1"/>
    </source>
</evidence>
<dbReference type="NCBIfam" id="NF008676">
    <property type="entry name" value="PRK11689.1"/>
    <property type="match status" value="1"/>
</dbReference>
<feature type="transmembrane region" description="Helical" evidence="6">
    <location>
        <begin position="276"/>
        <end position="296"/>
    </location>
</feature>
<accession>A0AAV5MZD1</accession>
<feature type="transmembrane region" description="Helical" evidence="6">
    <location>
        <begin position="70"/>
        <end position="92"/>
    </location>
</feature>
<organism evidence="8 9">
    <name type="scientific">Leminorella grimontii</name>
    <dbReference type="NCBI Taxonomy" id="82981"/>
    <lineage>
        <taxon>Bacteria</taxon>
        <taxon>Pseudomonadati</taxon>
        <taxon>Pseudomonadota</taxon>
        <taxon>Gammaproteobacteria</taxon>
        <taxon>Enterobacterales</taxon>
        <taxon>Budviciaceae</taxon>
        <taxon>Leminorella</taxon>
    </lineage>
</organism>
<gene>
    <name evidence="8" type="ORF">SOASR030_02610</name>
</gene>
<feature type="transmembrane region" description="Helical" evidence="6">
    <location>
        <begin position="126"/>
        <end position="143"/>
    </location>
</feature>
<dbReference type="AlphaFoldDB" id="A0AAV5MZD1"/>
<evidence type="ECO:0000256" key="1">
    <source>
        <dbReference type="ARBA" id="ARBA00004651"/>
    </source>
</evidence>
<feature type="transmembrane region" description="Helical" evidence="6">
    <location>
        <begin position="192"/>
        <end position="209"/>
    </location>
</feature>
<evidence type="ECO:0000256" key="6">
    <source>
        <dbReference type="SAM" id="Phobius"/>
    </source>
</evidence>
<evidence type="ECO:0000259" key="7">
    <source>
        <dbReference type="Pfam" id="PF00892"/>
    </source>
</evidence>
<evidence type="ECO:0000256" key="3">
    <source>
        <dbReference type="ARBA" id="ARBA00022692"/>
    </source>
</evidence>
<evidence type="ECO:0000313" key="9">
    <source>
        <dbReference type="Proteomes" id="UP001058124"/>
    </source>
</evidence>
<dbReference type="Proteomes" id="UP001058124">
    <property type="component" value="Unassembled WGS sequence"/>
</dbReference>
<dbReference type="InterPro" id="IPR051258">
    <property type="entry name" value="Diverse_Substrate_Transporter"/>
</dbReference>
<dbReference type="InterPro" id="IPR000620">
    <property type="entry name" value="EamA_dom"/>
</dbReference>
<feature type="domain" description="EamA" evidence="7">
    <location>
        <begin position="165"/>
        <end position="291"/>
    </location>
</feature>
<comment type="subcellular location">
    <subcellularLocation>
        <location evidence="1">Cell membrane</location>
        <topology evidence="1">Multi-pass membrane protein</topology>
    </subcellularLocation>
</comment>
<dbReference type="GO" id="GO:0005886">
    <property type="term" value="C:plasma membrane"/>
    <property type="evidence" value="ECO:0007669"/>
    <property type="project" value="UniProtKB-SubCell"/>
</dbReference>
<feature type="transmembrane region" description="Helical" evidence="6">
    <location>
        <begin position="98"/>
        <end position="119"/>
    </location>
</feature>
<reference evidence="8" key="1">
    <citation type="submission" date="2022-06" db="EMBL/GenBank/DDBJ databases">
        <title>Draft genome sequences of Leminorella grimontii str. JCM5902.</title>
        <authorList>
            <person name="Wakabayashi Y."/>
            <person name="Kojima K."/>
        </authorList>
    </citation>
    <scope>NUCLEOTIDE SEQUENCE</scope>
    <source>
        <strain evidence="8">JCM 5902</strain>
    </source>
</reference>
<dbReference type="PANTHER" id="PTHR42920">
    <property type="entry name" value="OS03G0707200 PROTEIN-RELATED"/>
    <property type="match status" value="1"/>
</dbReference>
<keyword evidence="4 6" id="KW-1133">Transmembrane helix</keyword>
<keyword evidence="9" id="KW-1185">Reference proteome</keyword>
<protein>
    <submittedName>
        <fullName evidence="8">Aromatic amino acid exporter</fullName>
    </submittedName>
</protein>
<feature type="transmembrane region" description="Helical" evidence="6">
    <location>
        <begin position="163"/>
        <end position="180"/>
    </location>
</feature>
<feature type="transmembrane region" description="Helical" evidence="6">
    <location>
        <begin position="12"/>
        <end position="30"/>
    </location>
</feature>
<dbReference type="SUPFAM" id="SSF103481">
    <property type="entry name" value="Multidrug resistance efflux transporter EmrE"/>
    <property type="match status" value="1"/>
</dbReference>
<feature type="transmembrane region" description="Helical" evidence="6">
    <location>
        <begin position="36"/>
        <end position="58"/>
    </location>
</feature>
<comment type="caution">
    <text evidence="8">The sequence shown here is derived from an EMBL/GenBank/DDBJ whole genome shotgun (WGS) entry which is preliminary data.</text>
</comment>
<evidence type="ECO:0000256" key="2">
    <source>
        <dbReference type="ARBA" id="ARBA00022475"/>
    </source>
</evidence>
<feature type="transmembrane region" description="Helical" evidence="6">
    <location>
        <begin position="221"/>
        <end position="241"/>
    </location>
</feature>
<feature type="transmembrane region" description="Helical" evidence="6">
    <location>
        <begin position="248"/>
        <end position="270"/>
    </location>
</feature>
<proteinExistence type="predicted"/>
<keyword evidence="5 6" id="KW-0472">Membrane</keyword>
<keyword evidence="3 6" id="KW-0812">Transmembrane</keyword>
<keyword evidence="2" id="KW-1003">Cell membrane</keyword>
<dbReference type="PANTHER" id="PTHR42920:SF24">
    <property type="entry name" value="AROMATIC AMINO ACID EXPORTER YDDG"/>
    <property type="match status" value="1"/>
</dbReference>
<sequence>MEFLPPMSARNATLIGLAAIILWSTVVGFLRSVSEGLGAIGGAAMVYSLSALLLLFIVGLPKLSSFPRKYLYWGCVLFVSYEICLSLSVGFANSGSQAIEVSMVNYLWPSLTLLFVTLADRKRPKFLMLPGMLICFAGLGKVLGGENGLSLNDMAGNVASNPLSYGLAFVGAVIWSAYCVMTKKLANGSNGITLFFMLTAAALWLKFFLTDTPAMHFSLHILVNLVLVSIAMGLGYAAWNIGMLHGNATLLATASYFTPVISALFAAMLLGESLSLYFWTGALMVCTGSLICWYSTKGAT</sequence>
<dbReference type="Pfam" id="PF00892">
    <property type="entry name" value="EamA"/>
    <property type="match status" value="1"/>
</dbReference>
<name>A0AAV5MZD1_9GAMM</name>
<evidence type="ECO:0000256" key="4">
    <source>
        <dbReference type="ARBA" id="ARBA00022989"/>
    </source>
</evidence>
<dbReference type="EMBL" id="BRLH01000001">
    <property type="protein sequence ID" value="GKX54149.1"/>
    <property type="molecule type" value="Genomic_DNA"/>
</dbReference>
<dbReference type="InterPro" id="IPR037185">
    <property type="entry name" value="EmrE-like"/>
</dbReference>
<evidence type="ECO:0000256" key="5">
    <source>
        <dbReference type="ARBA" id="ARBA00023136"/>
    </source>
</evidence>